<dbReference type="Proteomes" id="UP000215086">
    <property type="component" value="Chromosome"/>
</dbReference>
<sequence length="37" mass="4294">MCWRGQSMKNPSSDQLTTEQRQAADVIDRLPEFIVIE</sequence>
<reference evidence="2 3" key="1">
    <citation type="journal article" name="Front. Microbiol.">
        <title>Sugar Metabolism of the First Thermophilic Planctomycete Thermogutta terrifontis: Comparative Genomic and Transcriptomic Approaches.</title>
        <authorList>
            <person name="Elcheninov A.G."/>
            <person name="Menzel P."/>
            <person name="Gudbergsdottir S.R."/>
            <person name="Slesarev A.I."/>
            <person name="Kadnikov V.V."/>
            <person name="Krogh A."/>
            <person name="Bonch-Osmolovskaya E.A."/>
            <person name="Peng X."/>
            <person name="Kublanov I.V."/>
        </authorList>
    </citation>
    <scope>NUCLEOTIDE SEQUENCE [LARGE SCALE GENOMIC DNA]</scope>
    <source>
        <strain evidence="2 3">R1</strain>
    </source>
</reference>
<feature type="compositionally biased region" description="Polar residues" evidence="1">
    <location>
        <begin position="7"/>
        <end position="21"/>
    </location>
</feature>
<organism evidence="2 3">
    <name type="scientific">Thermogutta terrifontis</name>
    <dbReference type="NCBI Taxonomy" id="1331910"/>
    <lineage>
        <taxon>Bacteria</taxon>
        <taxon>Pseudomonadati</taxon>
        <taxon>Planctomycetota</taxon>
        <taxon>Planctomycetia</taxon>
        <taxon>Pirellulales</taxon>
        <taxon>Thermoguttaceae</taxon>
        <taxon>Thermogutta</taxon>
    </lineage>
</organism>
<dbReference type="EMBL" id="CP018477">
    <property type="protein sequence ID" value="ASV75955.1"/>
    <property type="molecule type" value="Genomic_DNA"/>
</dbReference>
<protein>
    <submittedName>
        <fullName evidence="2">Uncharacterized protein</fullName>
    </submittedName>
</protein>
<evidence type="ECO:0000313" key="2">
    <source>
        <dbReference type="EMBL" id="ASV75955.1"/>
    </source>
</evidence>
<feature type="region of interest" description="Disordered" evidence="1">
    <location>
        <begin position="1"/>
        <end position="22"/>
    </location>
</feature>
<dbReference type="AlphaFoldDB" id="A0A286RJ07"/>
<evidence type="ECO:0000256" key="1">
    <source>
        <dbReference type="SAM" id="MobiDB-lite"/>
    </source>
</evidence>
<keyword evidence="3" id="KW-1185">Reference proteome</keyword>
<gene>
    <name evidence="2" type="ORF">THTE_3353</name>
</gene>
<proteinExistence type="predicted"/>
<dbReference type="KEGG" id="ttf:THTE_3353"/>
<evidence type="ECO:0000313" key="3">
    <source>
        <dbReference type="Proteomes" id="UP000215086"/>
    </source>
</evidence>
<name>A0A286RJ07_9BACT</name>
<accession>A0A286RJ07</accession>